<dbReference type="RefSeq" id="WP_156143649.1">
    <property type="nucleotide sequence ID" value="NZ_FMAF01000018.1"/>
</dbReference>
<name>A0A1C3WWD6_9HYPH</name>
<reference evidence="1 2" key="1">
    <citation type="submission" date="2016-08" db="EMBL/GenBank/DDBJ databases">
        <authorList>
            <person name="Seilhamer J.J."/>
        </authorList>
    </citation>
    <scope>NUCLEOTIDE SEQUENCE [LARGE SCALE GENOMIC DNA]</scope>
    <source>
        <strain evidence="1 2">P1-7</strain>
    </source>
</reference>
<dbReference type="Proteomes" id="UP000199205">
    <property type="component" value="Unassembled WGS sequence"/>
</dbReference>
<organism evidence="1 2">
    <name type="scientific">Rhizobium lusitanum</name>
    <dbReference type="NCBI Taxonomy" id="293958"/>
    <lineage>
        <taxon>Bacteria</taxon>
        <taxon>Pseudomonadati</taxon>
        <taxon>Pseudomonadota</taxon>
        <taxon>Alphaproteobacteria</taxon>
        <taxon>Hyphomicrobiales</taxon>
        <taxon>Rhizobiaceae</taxon>
        <taxon>Rhizobium/Agrobacterium group</taxon>
        <taxon>Rhizobium</taxon>
    </lineage>
</organism>
<gene>
    <name evidence="1" type="ORF">GA0061101_118104</name>
</gene>
<sequence>MNFAAKQFSDALSVAHVECITDLALRIEATIVGQAEPYLKLSALFSKV</sequence>
<dbReference type="EMBL" id="FMAF01000018">
    <property type="protein sequence ID" value="SCB44290.1"/>
    <property type="molecule type" value="Genomic_DNA"/>
</dbReference>
<protein>
    <submittedName>
        <fullName evidence="1">Uncharacterized protein</fullName>
    </submittedName>
</protein>
<dbReference type="AlphaFoldDB" id="A0A1C3WWD6"/>
<evidence type="ECO:0000313" key="2">
    <source>
        <dbReference type="Proteomes" id="UP000199205"/>
    </source>
</evidence>
<evidence type="ECO:0000313" key="1">
    <source>
        <dbReference type="EMBL" id="SCB44290.1"/>
    </source>
</evidence>
<proteinExistence type="predicted"/>
<accession>A0A1C3WWD6</accession>